<sequence length="153" mass="16611">MAVPERLVAALAHLGFEKSQDGRHWQLAGTDVFLEAPGAELDADATVVEVALPSGRTARLLSHIDALLDRLAEFQSTGHQIVAQQVLVLLGHVAEDEAIDLRARAVSRRVAHALDTMSRLAAEIANGREPPESSGLHEIARAAQRAEYTRKQR</sequence>
<organism evidence="2 3">
    <name type="scientific">Conexibacter arvalis</name>
    <dbReference type="NCBI Taxonomy" id="912552"/>
    <lineage>
        <taxon>Bacteria</taxon>
        <taxon>Bacillati</taxon>
        <taxon>Actinomycetota</taxon>
        <taxon>Thermoleophilia</taxon>
        <taxon>Solirubrobacterales</taxon>
        <taxon>Conexibacteraceae</taxon>
        <taxon>Conexibacter</taxon>
    </lineage>
</organism>
<name>A0A840IKN7_9ACTN</name>
<evidence type="ECO:0000256" key="1">
    <source>
        <dbReference type="SAM" id="MobiDB-lite"/>
    </source>
</evidence>
<protein>
    <submittedName>
        <fullName evidence="2">Uncharacterized protein</fullName>
    </submittedName>
</protein>
<comment type="caution">
    <text evidence="2">The sequence shown here is derived from an EMBL/GenBank/DDBJ whole genome shotgun (WGS) entry which is preliminary data.</text>
</comment>
<evidence type="ECO:0000313" key="2">
    <source>
        <dbReference type="EMBL" id="MBB4665289.1"/>
    </source>
</evidence>
<dbReference type="AlphaFoldDB" id="A0A840IKN7"/>
<reference evidence="2 3" key="1">
    <citation type="submission" date="2020-08" db="EMBL/GenBank/DDBJ databases">
        <title>Genomic Encyclopedia of Archaeal and Bacterial Type Strains, Phase II (KMG-II): from individual species to whole genera.</title>
        <authorList>
            <person name="Goeker M."/>
        </authorList>
    </citation>
    <scope>NUCLEOTIDE SEQUENCE [LARGE SCALE GENOMIC DNA]</scope>
    <source>
        <strain evidence="2 3">DSM 23288</strain>
    </source>
</reference>
<dbReference type="Proteomes" id="UP000585272">
    <property type="component" value="Unassembled WGS sequence"/>
</dbReference>
<accession>A0A840IKN7</accession>
<keyword evidence="3" id="KW-1185">Reference proteome</keyword>
<gene>
    <name evidence="2" type="ORF">BDZ31_004917</name>
</gene>
<evidence type="ECO:0000313" key="3">
    <source>
        <dbReference type="Proteomes" id="UP000585272"/>
    </source>
</evidence>
<feature type="region of interest" description="Disordered" evidence="1">
    <location>
        <begin position="127"/>
        <end position="153"/>
    </location>
</feature>
<dbReference type="RefSeq" id="WP_183346083.1">
    <property type="nucleotide sequence ID" value="NZ_JACHNU010000016.1"/>
</dbReference>
<dbReference type="EMBL" id="JACHNU010000016">
    <property type="protein sequence ID" value="MBB4665289.1"/>
    <property type="molecule type" value="Genomic_DNA"/>
</dbReference>
<proteinExistence type="predicted"/>